<evidence type="ECO:0000256" key="1">
    <source>
        <dbReference type="ARBA" id="ARBA00011067"/>
    </source>
</evidence>
<dbReference type="Proteomes" id="UP000186922">
    <property type="component" value="Unassembled WGS sequence"/>
</dbReference>
<dbReference type="EC" id="1.20.4.2" evidence="3"/>
<evidence type="ECO:0000256" key="3">
    <source>
        <dbReference type="RuleBase" id="RU368071"/>
    </source>
</evidence>
<comment type="function">
    <text evidence="3">Exhibits glutathione-dependent thiol transferase activity. Has high dehydroascorbate reductase activity and may contribute to the recycling of ascorbic acid. Participates in the biotransformation of inorganic arsenic and reduces monomethylarsonic acid (MMA).</text>
</comment>
<dbReference type="Gene3D" id="3.40.30.10">
    <property type="entry name" value="Glutaredoxin"/>
    <property type="match status" value="1"/>
</dbReference>
<sequence>MVGMVVTDASPALMTDHLKPQLDPNIPVLYSTRMSPYCQRIRLILNAKKVAFQVVNVSIWSKPEWFVGMTPVNKLPVWHGPNGHVIYESVIIADYLEEIYCCRRYRRFLPVDPFQKAMQKLRVEHIMRLIEDPVRAVGMKQDLESGQALLDALSRVEELLMDNFFSGQEMGYVDLMIYPWFDRAPFYLKFVGIDWQEILDRVDRIMQWRERMLSDMAVRLTSYPEECWVALLEARRAKAMHADVALELQQNFLNKHKYTPSDSP</sequence>
<dbReference type="SUPFAM" id="SSF47616">
    <property type="entry name" value="GST C-terminal domain-like"/>
    <property type="match status" value="1"/>
</dbReference>
<dbReference type="Gene3D" id="1.20.1050.10">
    <property type="match status" value="1"/>
</dbReference>
<dbReference type="PANTHER" id="PTHR43968">
    <property type="match status" value="1"/>
</dbReference>
<dbReference type="PROSITE" id="PS50404">
    <property type="entry name" value="GST_NTER"/>
    <property type="match status" value="1"/>
</dbReference>
<dbReference type="AlphaFoldDB" id="A0A1D1V7R8"/>
<dbReference type="Pfam" id="PF13409">
    <property type="entry name" value="GST_N_2"/>
    <property type="match status" value="1"/>
</dbReference>
<reference evidence="6 7" key="1">
    <citation type="journal article" date="2016" name="Nat. Commun.">
        <title>Extremotolerant tardigrade genome and improved radiotolerance of human cultured cells by tardigrade-unique protein.</title>
        <authorList>
            <person name="Hashimoto T."/>
            <person name="Horikawa D.D."/>
            <person name="Saito Y."/>
            <person name="Kuwahara H."/>
            <person name="Kozuka-Hata H."/>
            <person name="Shin-I T."/>
            <person name="Minakuchi Y."/>
            <person name="Ohishi K."/>
            <person name="Motoyama A."/>
            <person name="Aizu T."/>
            <person name="Enomoto A."/>
            <person name="Kondo K."/>
            <person name="Tanaka S."/>
            <person name="Hara Y."/>
            <person name="Koshikawa S."/>
            <person name="Sagara H."/>
            <person name="Miura T."/>
            <person name="Yokobori S."/>
            <person name="Miyagawa K."/>
            <person name="Suzuki Y."/>
            <person name="Kubo T."/>
            <person name="Oyama M."/>
            <person name="Kohara Y."/>
            <person name="Fujiyama A."/>
            <person name="Arakawa K."/>
            <person name="Katayama T."/>
            <person name="Toyoda A."/>
            <person name="Kunieda T."/>
        </authorList>
    </citation>
    <scope>NUCLEOTIDE SEQUENCE [LARGE SCALE GENOMIC DNA]</scope>
    <source>
        <strain evidence="6 7">YOKOZUNA-1</strain>
    </source>
</reference>
<protein>
    <recommendedName>
        <fullName evidence="3">Glutathione S-transferase omega</fullName>
        <shortName evidence="3">GSTO</shortName>
        <ecNumber evidence="3">1.20.4.2</ecNumber>
        <ecNumber evidence="3">1.8.5.1</ecNumber>
        <ecNumber evidence="3">2.5.1.18</ecNumber>
    </recommendedName>
    <alternativeName>
        <fullName evidence="3">Glutathione-dependent dehydroascorbate reductase</fullName>
    </alternativeName>
    <alternativeName>
        <fullName evidence="3">Monomethylarsonic acid reductase</fullName>
    </alternativeName>
</protein>
<name>A0A1D1V7R8_RAMVA</name>
<dbReference type="GO" id="GO:0006749">
    <property type="term" value="P:glutathione metabolic process"/>
    <property type="evidence" value="ECO:0007669"/>
    <property type="project" value="UniProtKB-UniRule"/>
</dbReference>
<dbReference type="STRING" id="947166.A0A1D1V7R8"/>
<dbReference type="GO" id="GO:0050610">
    <property type="term" value="F:methylarsonate reductase activity"/>
    <property type="evidence" value="ECO:0007669"/>
    <property type="project" value="UniProtKB-UniRule"/>
</dbReference>
<accession>A0A1D1V7R8</accession>
<dbReference type="PROSITE" id="PS50405">
    <property type="entry name" value="GST_CTER"/>
    <property type="match status" value="1"/>
</dbReference>
<keyword evidence="3" id="KW-0808">Transferase</keyword>
<dbReference type="FunFam" id="1.20.1050.10:FF:000009">
    <property type="entry name" value="Glutathione S-transferase omega-1"/>
    <property type="match status" value="1"/>
</dbReference>
<dbReference type="EC" id="2.5.1.18" evidence="3"/>
<evidence type="ECO:0000256" key="2">
    <source>
        <dbReference type="ARBA" id="ARBA00023002"/>
    </source>
</evidence>
<dbReference type="EMBL" id="BDGG01000002">
    <property type="protein sequence ID" value="GAU94548.1"/>
    <property type="molecule type" value="Genomic_DNA"/>
</dbReference>
<feature type="domain" description="GST C-terminal" evidence="5">
    <location>
        <begin position="112"/>
        <end position="240"/>
    </location>
</feature>
<dbReference type="PRINTS" id="PR01625">
    <property type="entry name" value="GSTRNSFRASEO"/>
</dbReference>
<dbReference type="PANTHER" id="PTHR43968:SF6">
    <property type="entry name" value="GLUTATHIONE S-TRANSFERASE OMEGA"/>
    <property type="match status" value="1"/>
</dbReference>
<dbReference type="SUPFAM" id="SSF52833">
    <property type="entry name" value="Thioredoxin-like"/>
    <property type="match status" value="1"/>
</dbReference>
<evidence type="ECO:0000313" key="6">
    <source>
        <dbReference type="EMBL" id="GAU94548.1"/>
    </source>
</evidence>
<organism evidence="6 7">
    <name type="scientific">Ramazzottius varieornatus</name>
    <name type="common">Water bear</name>
    <name type="synonym">Tardigrade</name>
    <dbReference type="NCBI Taxonomy" id="947166"/>
    <lineage>
        <taxon>Eukaryota</taxon>
        <taxon>Metazoa</taxon>
        <taxon>Ecdysozoa</taxon>
        <taxon>Tardigrada</taxon>
        <taxon>Eutardigrada</taxon>
        <taxon>Parachela</taxon>
        <taxon>Hypsibioidea</taxon>
        <taxon>Ramazzottiidae</taxon>
        <taxon>Ramazzottius</taxon>
    </lineage>
</organism>
<keyword evidence="7" id="KW-1185">Reference proteome</keyword>
<dbReference type="GO" id="GO:0045174">
    <property type="term" value="F:glutathione dehydrogenase (ascorbate) activity"/>
    <property type="evidence" value="ECO:0007669"/>
    <property type="project" value="UniProtKB-UniRule"/>
</dbReference>
<comment type="caution">
    <text evidence="6">The sequence shown here is derived from an EMBL/GenBank/DDBJ whole genome shotgun (WGS) entry which is preliminary data.</text>
</comment>
<feature type="domain" description="GST N-terminal" evidence="4">
    <location>
        <begin position="25"/>
        <end position="104"/>
    </location>
</feature>
<dbReference type="InterPro" id="IPR010987">
    <property type="entry name" value="Glutathione-S-Trfase_C-like"/>
</dbReference>
<dbReference type="SFLD" id="SFLDS00019">
    <property type="entry name" value="Glutathione_Transferase_(cytos"/>
    <property type="match status" value="1"/>
</dbReference>
<proteinExistence type="inferred from homology"/>
<dbReference type="InterPro" id="IPR036282">
    <property type="entry name" value="Glutathione-S-Trfase_C_sf"/>
</dbReference>
<gene>
    <name evidence="6" type="primary">RvY_06303-1</name>
    <name evidence="6" type="synonym">RvY_06303.1</name>
    <name evidence="6" type="ORF">RvY_06303</name>
</gene>
<dbReference type="InterPro" id="IPR040079">
    <property type="entry name" value="Glutathione_S-Trfase"/>
</dbReference>
<keyword evidence="2 3" id="KW-0560">Oxidoreductase</keyword>
<dbReference type="InterPro" id="IPR005442">
    <property type="entry name" value="GST_omega"/>
</dbReference>
<dbReference type="InterPro" id="IPR004045">
    <property type="entry name" value="Glutathione_S-Trfase_N"/>
</dbReference>
<comment type="catalytic activity">
    <reaction evidence="3">
        <text>L-dehydroascorbate + 2 glutathione = glutathione disulfide + L-ascorbate</text>
        <dbReference type="Rhea" id="RHEA:24424"/>
        <dbReference type="ChEBI" id="CHEBI:38290"/>
        <dbReference type="ChEBI" id="CHEBI:57925"/>
        <dbReference type="ChEBI" id="CHEBI:58297"/>
        <dbReference type="ChEBI" id="CHEBI:58539"/>
        <dbReference type="EC" id="1.8.5.1"/>
    </reaction>
</comment>
<comment type="catalytic activity">
    <reaction evidence="3">
        <text>RX + glutathione = an S-substituted glutathione + a halide anion + H(+)</text>
        <dbReference type="Rhea" id="RHEA:16437"/>
        <dbReference type="ChEBI" id="CHEBI:15378"/>
        <dbReference type="ChEBI" id="CHEBI:16042"/>
        <dbReference type="ChEBI" id="CHEBI:17792"/>
        <dbReference type="ChEBI" id="CHEBI:57925"/>
        <dbReference type="ChEBI" id="CHEBI:90779"/>
        <dbReference type="EC" id="2.5.1.18"/>
    </reaction>
</comment>
<dbReference type="InterPro" id="IPR036249">
    <property type="entry name" value="Thioredoxin-like_sf"/>
</dbReference>
<evidence type="ECO:0000313" key="7">
    <source>
        <dbReference type="Proteomes" id="UP000186922"/>
    </source>
</evidence>
<dbReference type="EC" id="1.8.5.1" evidence="3"/>
<dbReference type="OrthoDB" id="4951845at2759"/>
<comment type="similarity">
    <text evidence="1 3">Belongs to the GST superfamily. Omega family.</text>
</comment>
<comment type="catalytic activity">
    <reaction evidence="3">
        <text>methylarsonate + 2 glutathione + H(+) = methylarsonous acid + glutathione disulfide + H2O</text>
        <dbReference type="Rhea" id="RHEA:15969"/>
        <dbReference type="ChEBI" id="CHEBI:15377"/>
        <dbReference type="ChEBI" id="CHEBI:15378"/>
        <dbReference type="ChEBI" id="CHEBI:17826"/>
        <dbReference type="ChEBI" id="CHEBI:33409"/>
        <dbReference type="ChEBI" id="CHEBI:57925"/>
        <dbReference type="ChEBI" id="CHEBI:58297"/>
        <dbReference type="EC" id="1.20.4.2"/>
    </reaction>
</comment>
<dbReference type="InterPro" id="IPR050983">
    <property type="entry name" value="GST_Omega/HSP26"/>
</dbReference>
<evidence type="ECO:0000259" key="4">
    <source>
        <dbReference type="PROSITE" id="PS50404"/>
    </source>
</evidence>
<dbReference type="SFLD" id="SFLDG00358">
    <property type="entry name" value="Main_(cytGST)"/>
    <property type="match status" value="1"/>
</dbReference>
<dbReference type="GO" id="GO:0004364">
    <property type="term" value="F:glutathione transferase activity"/>
    <property type="evidence" value="ECO:0007669"/>
    <property type="project" value="UniProtKB-UniRule"/>
</dbReference>
<evidence type="ECO:0000259" key="5">
    <source>
        <dbReference type="PROSITE" id="PS50405"/>
    </source>
</evidence>
<dbReference type="GO" id="GO:0005737">
    <property type="term" value="C:cytoplasm"/>
    <property type="evidence" value="ECO:0007669"/>
    <property type="project" value="InterPro"/>
</dbReference>